<dbReference type="InterPro" id="IPR036291">
    <property type="entry name" value="NAD(P)-bd_dom_sf"/>
</dbReference>
<evidence type="ECO:0000259" key="12">
    <source>
        <dbReference type="Pfam" id="PF08546"/>
    </source>
</evidence>
<dbReference type="Proteomes" id="UP000032266">
    <property type="component" value="Chromosome"/>
</dbReference>
<comment type="function">
    <text evidence="10">Catalyzes the NADPH-dependent reduction of ketopantoate into pantoic acid.</text>
</comment>
<dbReference type="EMBL" id="CP007142">
    <property type="protein sequence ID" value="AJQ96537.1"/>
    <property type="molecule type" value="Genomic_DNA"/>
</dbReference>
<dbReference type="InterPro" id="IPR013332">
    <property type="entry name" value="KPR_N"/>
</dbReference>
<dbReference type="PANTHER" id="PTHR43765">
    <property type="entry name" value="2-DEHYDROPANTOATE 2-REDUCTASE-RELATED"/>
    <property type="match status" value="1"/>
</dbReference>
<keyword evidence="6 10" id="KW-0521">NADP</keyword>
<proteinExistence type="inferred from homology"/>
<dbReference type="PATRIC" id="fig|1445510.3.peg.4468"/>
<feature type="domain" description="Ketopantoate reductase C-terminal" evidence="12">
    <location>
        <begin position="161"/>
        <end position="280"/>
    </location>
</feature>
<evidence type="ECO:0000259" key="11">
    <source>
        <dbReference type="Pfam" id="PF02558"/>
    </source>
</evidence>
<dbReference type="Pfam" id="PF08546">
    <property type="entry name" value="ApbA_C"/>
    <property type="match status" value="1"/>
</dbReference>
<dbReference type="InterPro" id="IPR013328">
    <property type="entry name" value="6PGD_dom2"/>
</dbReference>
<evidence type="ECO:0000256" key="1">
    <source>
        <dbReference type="ARBA" id="ARBA00004994"/>
    </source>
</evidence>
<dbReference type="InterPro" id="IPR003710">
    <property type="entry name" value="ApbA"/>
</dbReference>
<evidence type="ECO:0000256" key="3">
    <source>
        <dbReference type="ARBA" id="ARBA00013014"/>
    </source>
</evidence>
<evidence type="ECO:0000256" key="5">
    <source>
        <dbReference type="ARBA" id="ARBA00022655"/>
    </source>
</evidence>
<evidence type="ECO:0000256" key="6">
    <source>
        <dbReference type="ARBA" id="ARBA00022857"/>
    </source>
</evidence>
<evidence type="ECO:0000256" key="4">
    <source>
        <dbReference type="ARBA" id="ARBA00019465"/>
    </source>
</evidence>
<dbReference type="InterPro" id="IPR050838">
    <property type="entry name" value="Ketopantoate_reductase"/>
</dbReference>
<evidence type="ECO:0000256" key="8">
    <source>
        <dbReference type="ARBA" id="ARBA00032024"/>
    </source>
</evidence>
<dbReference type="GO" id="GO:0008677">
    <property type="term" value="F:2-dehydropantoate 2-reductase activity"/>
    <property type="evidence" value="ECO:0007669"/>
    <property type="project" value="UniProtKB-EC"/>
</dbReference>
<dbReference type="AlphaFoldDB" id="A0A0C5VPF5"/>
<evidence type="ECO:0000313" key="13">
    <source>
        <dbReference type="EMBL" id="AJQ96537.1"/>
    </source>
</evidence>
<comment type="pathway">
    <text evidence="1 10">Cofactor biosynthesis; (R)-pantothenate biosynthesis; (R)-pantoate from 3-methyl-2-oxobutanoate: step 2/2.</text>
</comment>
<organism evidence="13 14">
    <name type="scientific">Gynuella sunshinyii YC6258</name>
    <dbReference type="NCBI Taxonomy" id="1445510"/>
    <lineage>
        <taxon>Bacteria</taxon>
        <taxon>Pseudomonadati</taxon>
        <taxon>Pseudomonadota</taxon>
        <taxon>Gammaproteobacteria</taxon>
        <taxon>Oceanospirillales</taxon>
        <taxon>Saccharospirillaceae</taxon>
        <taxon>Gynuella</taxon>
    </lineage>
</organism>
<reference evidence="13 14" key="1">
    <citation type="submission" date="2014-01" db="EMBL/GenBank/DDBJ databases">
        <title>Full genme sequencing of cellulolytic bacterium Gynuella sunshinyii YC6258T gen. nov., sp. nov.</title>
        <authorList>
            <person name="Khan H."/>
            <person name="Chung E.J."/>
            <person name="Chung Y.R."/>
        </authorList>
    </citation>
    <scope>NUCLEOTIDE SEQUENCE [LARGE SCALE GENOMIC DNA]</scope>
    <source>
        <strain evidence="13 14">YC6258</strain>
    </source>
</reference>
<keyword evidence="5 10" id="KW-0566">Pantothenate biosynthesis</keyword>
<dbReference type="STRING" id="1445510.YC6258_04505"/>
<evidence type="ECO:0000256" key="7">
    <source>
        <dbReference type="ARBA" id="ARBA00023002"/>
    </source>
</evidence>
<dbReference type="Gene3D" id="1.10.1040.10">
    <property type="entry name" value="N-(1-d-carboxylethyl)-l-norvaline Dehydrogenase, domain 2"/>
    <property type="match status" value="1"/>
</dbReference>
<dbReference type="GO" id="GO:0015940">
    <property type="term" value="P:pantothenate biosynthetic process"/>
    <property type="evidence" value="ECO:0007669"/>
    <property type="project" value="UniProtKB-UniPathway"/>
</dbReference>
<keyword evidence="7 10" id="KW-0560">Oxidoreductase</keyword>
<comment type="catalytic activity">
    <reaction evidence="9 10">
        <text>(R)-pantoate + NADP(+) = 2-dehydropantoate + NADPH + H(+)</text>
        <dbReference type="Rhea" id="RHEA:16233"/>
        <dbReference type="ChEBI" id="CHEBI:11561"/>
        <dbReference type="ChEBI" id="CHEBI:15378"/>
        <dbReference type="ChEBI" id="CHEBI:15980"/>
        <dbReference type="ChEBI" id="CHEBI:57783"/>
        <dbReference type="ChEBI" id="CHEBI:58349"/>
        <dbReference type="EC" id="1.1.1.169"/>
    </reaction>
</comment>
<dbReference type="NCBIfam" id="TIGR00745">
    <property type="entry name" value="apbA_panE"/>
    <property type="match status" value="1"/>
</dbReference>
<dbReference type="PANTHER" id="PTHR43765:SF2">
    <property type="entry name" value="2-DEHYDROPANTOATE 2-REDUCTASE"/>
    <property type="match status" value="1"/>
</dbReference>
<dbReference type="RefSeq" id="WP_044618528.1">
    <property type="nucleotide sequence ID" value="NZ_CP007142.1"/>
</dbReference>
<gene>
    <name evidence="13" type="ORF">YC6258_04505</name>
</gene>
<name>A0A0C5VPF5_9GAMM</name>
<protein>
    <recommendedName>
        <fullName evidence="4 10">2-dehydropantoate 2-reductase</fullName>
        <ecNumber evidence="3 10">1.1.1.169</ecNumber>
    </recommendedName>
    <alternativeName>
        <fullName evidence="8 10">Ketopantoate reductase</fullName>
    </alternativeName>
</protein>
<dbReference type="KEGG" id="gsn:YC6258_04505"/>
<keyword evidence="14" id="KW-1185">Reference proteome</keyword>
<dbReference type="EC" id="1.1.1.169" evidence="3 10"/>
<dbReference type="SUPFAM" id="SSF51735">
    <property type="entry name" value="NAD(P)-binding Rossmann-fold domains"/>
    <property type="match status" value="1"/>
</dbReference>
<dbReference type="SUPFAM" id="SSF48179">
    <property type="entry name" value="6-phosphogluconate dehydrogenase C-terminal domain-like"/>
    <property type="match status" value="1"/>
</dbReference>
<dbReference type="GO" id="GO:0050661">
    <property type="term" value="F:NADP binding"/>
    <property type="evidence" value="ECO:0007669"/>
    <property type="project" value="TreeGrafter"/>
</dbReference>
<dbReference type="InterPro" id="IPR013752">
    <property type="entry name" value="KPA_reductase"/>
</dbReference>
<comment type="similarity">
    <text evidence="2 10">Belongs to the ketopantoate reductase family.</text>
</comment>
<dbReference type="Pfam" id="PF02558">
    <property type="entry name" value="ApbA"/>
    <property type="match status" value="1"/>
</dbReference>
<dbReference type="Gene3D" id="3.40.50.720">
    <property type="entry name" value="NAD(P)-binding Rossmann-like Domain"/>
    <property type="match status" value="1"/>
</dbReference>
<dbReference type="InterPro" id="IPR008927">
    <property type="entry name" value="6-PGluconate_DH-like_C_sf"/>
</dbReference>
<evidence type="ECO:0000313" key="14">
    <source>
        <dbReference type="Proteomes" id="UP000032266"/>
    </source>
</evidence>
<sequence>MVFHILGAGAIGTLLATLLADNTHQAILIDRARTPKFDVTRNRHDTVAHYRFKGLDENRPASHLLLCTKAQHVITATRSIEHLISSDTIIIDLANGMGHQQELSTTYPHNPVLYGSVSHGAYWANGKLIYAGEGEIHIGHPNGQRPESIPTLPNCFLWSENIITKLWLKLAVNCAINPLTVINNCKNGELLSYSDTQTIVDSICSEVEQIALRQGISLPDTRQVVHQVLKNTADNSSSTRQDYLNGKSLELEYINGYIVTEGTRLGVATPANRQMLTAVSKLIQK</sequence>
<evidence type="ECO:0000256" key="9">
    <source>
        <dbReference type="ARBA" id="ARBA00048793"/>
    </source>
</evidence>
<feature type="domain" description="Ketopantoate reductase N-terminal" evidence="11">
    <location>
        <begin position="3"/>
        <end position="142"/>
    </location>
</feature>
<dbReference type="HOGENOM" id="CLU_031468_0_1_6"/>
<dbReference type="GO" id="GO:0005737">
    <property type="term" value="C:cytoplasm"/>
    <property type="evidence" value="ECO:0007669"/>
    <property type="project" value="TreeGrafter"/>
</dbReference>
<evidence type="ECO:0000256" key="2">
    <source>
        <dbReference type="ARBA" id="ARBA00007870"/>
    </source>
</evidence>
<dbReference type="UniPathway" id="UPA00028">
    <property type="reaction ID" value="UER00004"/>
</dbReference>
<accession>A0A0C5VPF5</accession>
<evidence type="ECO:0000256" key="10">
    <source>
        <dbReference type="RuleBase" id="RU362068"/>
    </source>
</evidence>